<gene>
    <name evidence="2" type="ORF">J4G43_027785</name>
    <name evidence="1" type="ORF">J4G43_29775</name>
</gene>
<organism evidence="1">
    <name type="scientific">Bradyrhizobium barranii subsp. barranii</name>
    <dbReference type="NCBI Taxonomy" id="2823807"/>
    <lineage>
        <taxon>Bacteria</taxon>
        <taxon>Pseudomonadati</taxon>
        <taxon>Pseudomonadota</taxon>
        <taxon>Alphaproteobacteria</taxon>
        <taxon>Hyphomicrobiales</taxon>
        <taxon>Nitrobacteraceae</taxon>
        <taxon>Bradyrhizobium</taxon>
        <taxon>Bradyrhizobium barranii</taxon>
    </lineage>
</organism>
<sequence length="145" mass="16229">MMLGPDEEEGLVHLSVGLTVAVDRLATCFRPDGTSEGDLFGWAFRHRLYGPECGVYHGLIDWTDWYLESEIMEEHARKLIKIMKDAGIQPGNMMIFTSIEEIWLRPDGSDREELMQGLQYAGDNGWVEDAGGRKLRLTAKGAAAV</sequence>
<evidence type="ECO:0000313" key="1">
    <source>
        <dbReference type="EMBL" id="MBO1864941.1"/>
    </source>
</evidence>
<dbReference type="EMBL" id="JAGEMI010000001">
    <property type="protein sequence ID" value="MBO1864941.1"/>
    <property type="molecule type" value="Genomic_DNA"/>
</dbReference>
<dbReference type="RefSeq" id="WP_208086913.1">
    <property type="nucleotide sequence ID" value="NZ_CP086136.1"/>
</dbReference>
<protein>
    <submittedName>
        <fullName evidence="1">Uncharacterized protein</fullName>
    </submittedName>
</protein>
<evidence type="ECO:0000313" key="3">
    <source>
        <dbReference type="Proteomes" id="UP000664702"/>
    </source>
</evidence>
<reference evidence="1" key="1">
    <citation type="submission" date="2021-03" db="EMBL/GenBank/DDBJ databases">
        <title>Whole Genome Sequence of Bradyrhizobium sp. Strain 144S4.</title>
        <authorList>
            <person name="Bromfield E.S.P."/>
            <person name="Cloutier S."/>
        </authorList>
    </citation>
    <scope>NUCLEOTIDE SEQUENCE [LARGE SCALE GENOMIC DNA]</scope>
    <source>
        <strain evidence="1">144S4</strain>
    </source>
</reference>
<dbReference type="AlphaFoldDB" id="A0A939S5Z8"/>
<dbReference type="Proteomes" id="UP000664702">
    <property type="component" value="Chromosome"/>
</dbReference>
<name>A0A939S5Z8_9BRAD</name>
<dbReference type="KEGG" id="bban:J4G43_027785"/>
<accession>A0A939S5Z8</accession>
<proteinExistence type="predicted"/>
<evidence type="ECO:0000313" key="2">
    <source>
        <dbReference type="EMBL" id="UEM08577.1"/>
    </source>
</evidence>
<reference evidence="2 3" key="2">
    <citation type="journal article" date="2022" name="Int. J. Syst. Evol. Microbiol.">
        <title>Strains of Bradyrhizobium barranii sp. nov. associated with legumes native to Canada are symbionts of soybeans and belong to different subspecies (subsp. barranii subsp. nov. and subsp. apii subsp. nov.) and symbiovars (sv. glycinearum and sv. septentrionale).</title>
        <authorList>
            <person name="Bromfield E.S.P."/>
            <person name="Cloutier S."/>
            <person name="Wasai-Hara S."/>
            <person name="Minamisawa K."/>
        </authorList>
    </citation>
    <scope>NUCLEOTIDE SEQUENCE [LARGE SCALE GENOMIC DNA]</scope>
    <source>
        <strain evidence="2 3">144S4</strain>
    </source>
</reference>
<dbReference type="EMBL" id="CP086136">
    <property type="protein sequence ID" value="UEM08577.1"/>
    <property type="molecule type" value="Genomic_DNA"/>
</dbReference>